<dbReference type="InterPro" id="IPR036028">
    <property type="entry name" value="SH3-like_dom_sf"/>
</dbReference>
<comment type="caution">
    <text evidence="6">The sequence shown here is derived from an EMBL/GenBank/DDBJ whole genome shotgun (WGS) entry which is preliminary data.</text>
</comment>
<dbReference type="PROSITE" id="PS50002">
    <property type="entry name" value="SH3"/>
    <property type="match status" value="1"/>
</dbReference>
<keyword evidence="4" id="KW-1133">Transmembrane helix</keyword>
<feature type="domain" description="SH3" evidence="5">
    <location>
        <begin position="256"/>
        <end position="317"/>
    </location>
</feature>
<feature type="compositionally biased region" description="Polar residues" evidence="3">
    <location>
        <begin position="161"/>
        <end position="170"/>
    </location>
</feature>
<evidence type="ECO:0000256" key="3">
    <source>
        <dbReference type="SAM" id="MobiDB-lite"/>
    </source>
</evidence>
<evidence type="ECO:0000256" key="4">
    <source>
        <dbReference type="SAM" id="Phobius"/>
    </source>
</evidence>
<feature type="compositionally biased region" description="Polar residues" evidence="3">
    <location>
        <begin position="196"/>
        <end position="215"/>
    </location>
</feature>
<name>A0AAD5W2J3_9AGAR</name>
<dbReference type="InterPro" id="IPR001452">
    <property type="entry name" value="SH3_domain"/>
</dbReference>
<evidence type="ECO:0000256" key="2">
    <source>
        <dbReference type="PROSITE-ProRule" id="PRU00192"/>
    </source>
</evidence>
<evidence type="ECO:0000313" key="6">
    <source>
        <dbReference type="EMBL" id="KAJ3576898.1"/>
    </source>
</evidence>
<keyword evidence="7" id="KW-1185">Reference proteome</keyword>
<protein>
    <recommendedName>
        <fullName evidence="5">SH3 domain-containing protein</fullName>
    </recommendedName>
</protein>
<dbReference type="CDD" id="cd12087">
    <property type="entry name" value="TM_EGFR-like"/>
    <property type="match status" value="1"/>
</dbReference>
<dbReference type="EMBL" id="JANIEX010000003">
    <property type="protein sequence ID" value="KAJ3576898.1"/>
    <property type="molecule type" value="Genomic_DNA"/>
</dbReference>
<evidence type="ECO:0000313" key="7">
    <source>
        <dbReference type="Proteomes" id="UP001213000"/>
    </source>
</evidence>
<feature type="region of interest" description="Disordered" evidence="3">
    <location>
        <begin position="161"/>
        <end position="243"/>
    </location>
</feature>
<keyword evidence="1 2" id="KW-0728">SH3 domain</keyword>
<reference evidence="6" key="1">
    <citation type="submission" date="2022-07" db="EMBL/GenBank/DDBJ databases">
        <title>Genome Sequence of Leucocoprinus birnbaumii.</title>
        <authorList>
            <person name="Buettner E."/>
        </authorList>
    </citation>
    <scope>NUCLEOTIDE SEQUENCE</scope>
    <source>
        <strain evidence="6">VT141</strain>
    </source>
</reference>
<feature type="region of interest" description="Disordered" evidence="3">
    <location>
        <begin position="117"/>
        <end position="145"/>
    </location>
</feature>
<feature type="compositionally biased region" description="Polar residues" evidence="3">
    <location>
        <begin position="136"/>
        <end position="145"/>
    </location>
</feature>
<dbReference type="Pfam" id="PF00018">
    <property type="entry name" value="SH3_1"/>
    <property type="match status" value="1"/>
</dbReference>
<dbReference type="SMART" id="SM00326">
    <property type="entry name" value="SH3"/>
    <property type="match status" value="1"/>
</dbReference>
<dbReference type="AlphaFoldDB" id="A0AAD5W2J3"/>
<sequence>MSSTSTQLFTTGVNFAGDNTVAASSDPTISPTPDQNPSRGGQVSHDSHTAMIISAVTLALVLITVSALIFWYGFIRRRRKKSQKDFEQMGYLDKERGMMAEAHEGNHSIDITVTSDVETDGGTLRDGVGREAVNSERGSQRTFGSFNPLDMVVRRSFMNSRATSQVTGTSNPPPPYANASDHRASGPGNDADQIPTARTPNPQRISSLQPPNTNFLRDIRDSESEASPLPERPAVLSTTNNSVSGPAVGLAAMARMLPNTMTVQLAFTSTKADELSVEKGERLRIIGVYDDGWCLCKAENGEKIGVVPLACLENPDPAQANGEDGV</sequence>
<dbReference type="Proteomes" id="UP001213000">
    <property type="component" value="Unassembled WGS sequence"/>
</dbReference>
<proteinExistence type="predicted"/>
<keyword evidence="4" id="KW-0812">Transmembrane</keyword>
<organism evidence="6 7">
    <name type="scientific">Leucocoprinus birnbaumii</name>
    <dbReference type="NCBI Taxonomy" id="56174"/>
    <lineage>
        <taxon>Eukaryota</taxon>
        <taxon>Fungi</taxon>
        <taxon>Dikarya</taxon>
        <taxon>Basidiomycota</taxon>
        <taxon>Agaricomycotina</taxon>
        <taxon>Agaricomycetes</taxon>
        <taxon>Agaricomycetidae</taxon>
        <taxon>Agaricales</taxon>
        <taxon>Agaricineae</taxon>
        <taxon>Agaricaceae</taxon>
        <taxon>Leucocoprinus</taxon>
    </lineage>
</organism>
<feature type="transmembrane region" description="Helical" evidence="4">
    <location>
        <begin position="50"/>
        <end position="74"/>
    </location>
</feature>
<keyword evidence="4" id="KW-0472">Membrane</keyword>
<dbReference type="Gene3D" id="2.30.30.40">
    <property type="entry name" value="SH3 Domains"/>
    <property type="match status" value="1"/>
</dbReference>
<feature type="compositionally biased region" description="Polar residues" evidence="3">
    <location>
        <begin position="21"/>
        <end position="41"/>
    </location>
</feature>
<accession>A0AAD5W2J3</accession>
<evidence type="ECO:0000256" key="1">
    <source>
        <dbReference type="ARBA" id="ARBA00022443"/>
    </source>
</evidence>
<evidence type="ECO:0000259" key="5">
    <source>
        <dbReference type="PROSITE" id="PS50002"/>
    </source>
</evidence>
<feature type="region of interest" description="Disordered" evidence="3">
    <location>
        <begin position="19"/>
        <end position="44"/>
    </location>
</feature>
<dbReference type="SUPFAM" id="SSF50044">
    <property type="entry name" value="SH3-domain"/>
    <property type="match status" value="1"/>
</dbReference>
<gene>
    <name evidence="6" type="ORF">NP233_g118</name>
</gene>